<dbReference type="InterPro" id="IPR009781">
    <property type="entry name" value="DUF1345"/>
</dbReference>
<feature type="transmembrane region" description="Helical" evidence="1">
    <location>
        <begin position="122"/>
        <end position="143"/>
    </location>
</feature>
<keyword evidence="1" id="KW-0812">Transmembrane</keyword>
<evidence type="ECO:0000256" key="1">
    <source>
        <dbReference type="SAM" id="Phobius"/>
    </source>
</evidence>
<reference evidence="2 3" key="1">
    <citation type="submission" date="2017-03" db="EMBL/GenBank/DDBJ databases">
        <authorList>
            <person name="Afonso C.L."/>
            <person name="Miller P.J."/>
            <person name="Scott M.A."/>
            <person name="Spackman E."/>
            <person name="Goraichik I."/>
            <person name="Dimitrov K.M."/>
            <person name="Suarez D.L."/>
            <person name="Swayne D.E."/>
        </authorList>
    </citation>
    <scope>NUCLEOTIDE SEQUENCE [LARGE SCALE GENOMIC DNA]</scope>
    <source>
        <strain evidence="2 3">CIP 102111</strain>
    </source>
</reference>
<name>A0A2H1KLV5_9MICO</name>
<dbReference type="Proteomes" id="UP000234333">
    <property type="component" value="Unassembled WGS sequence"/>
</dbReference>
<dbReference type="AlphaFoldDB" id="A0A2H1KLV5"/>
<feature type="transmembrane region" description="Helical" evidence="1">
    <location>
        <begin position="49"/>
        <end position="70"/>
    </location>
</feature>
<feature type="transmembrane region" description="Helical" evidence="1">
    <location>
        <begin position="21"/>
        <end position="43"/>
    </location>
</feature>
<keyword evidence="1" id="KW-0472">Membrane</keyword>
<feature type="transmembrane region" description="Helical" evidence="1">
    <location>
        <begin position="90"/>
        <end position="110"/>
    </location>
</feature>
<proteinExistence type="predicted"/>
<feature type="transmembrane region" description="Helical" evidence="1">
    <location>
        <begin position="199"/>
        <end position="221"/>
    </location>
</feature>
<evidence type="ECO:0000313" key="2">
    <source>
        <dbReference type="EMBL" id="SMY00578.1"/>
    </source>
</evidence>
<accession>A0A2H1KLV5</accession>
<evidence type="ECO:0000313" key="3">
    <source>
        <dbReference type="Proteomes" id="UP000234333"/>
    </source>
</evidence>
<organism evidence="2 3">
    <name type="scientific">Brevibacterium casei CIP 102111</name>
    <dbReference type="NCBI Taxonomy" id="1255625"/>
    <lineage>
        <taxon>Bacteria</taxon>
        <taxon>Bacillati</taxon>
        <taxon>Actinomycetota</taxon>
        <taxon>Actinomycetes</taxon>
        <taxon>Micrococcales</taxon>
        <taxon>Brevibacteriaceae</taxon>
        <taxon>Brevibacterium</taxon>
    </lineage>
</organism>
<keyword evidence="1" id="KW-1133">Transmembrane helix</keyword>
<dbReference type="EMBL" id="FXZC01000012">
    <property type="protein sequence ID" value="SMY00578.1"/>
    <property type="molecule type" value="Genomic_DNA"/>
</dbReference>
<sequence>MPYIRAMAENSTSRTIPPRRYSAGAWASGAAQAVIVVMCLLYLFTNALWALIAWECVTLGYLVVGLIVVWRGRLPETGDREEARVVAKWLWIPPLLAAIVGVQAAITAMVNQGSGEAGSEKTALLFAASVGIILSWLMLHIAFAEIYEVTEAANDEQELRFPTTTTPSTLDYLYFSYTIGTSFATSDVEVCGVPARRIVLLHSIAAFFYNALVVAVAFQVLQNLIAQG</sequence>
<dbReference type="Pfam" id="PF07077">
    <property type="entry name" value="DUF1345"/>
    <property type="match status" value="1"/>
</dbReference>
<gene>
    <name evidence="2" type="ORF">BC102111_03434</name>
</gene>
<protein>
    <submittedName>
        <fullName evidence="2">Uncharacterized membrane protein</fullName>
    </submittedName>
</protein>